<protein>
    <recommendedName>
        <fullName evidence="1">Reverse transcriptase Ty1/copia-type domain-containing protein</fullName>
    </recommendedName>
</protein>
<dbReference type="Proteomes" id="UP001227230">
    <property type="component" value="Chromosome 2"/>
</dbReference>
<keyword evidence="3" id="KW-1185">Reference proteome</keyword>
<feature type="domain" description="Reverse transcriptase Ty1/copia-type" evidence="1">
    <location>
        <begin position="12"/>
        <end position="101"/>
    </location>
</feature>
<dbReference type="InterPro" id="IPR013103">
    <property type="entry name" value="RVT_2"/>
</dbReference>
<reference evidence="2 3" key="1">
    <citation type="journal article" date="2023" name="Hortic Res">
        <title>The complete reference genome for grapevine (Vitis vinifera L.) genetics and breeding.</title>
        <authorList>
            <person name="Shi X."/>
            <person name="Cao S."/>
            <person name="Wang X."/>
            <person name="Huang S."/>
            <person name="Wang Y."/>
            <person name="Liu Z."/>
            <person name="Liu W."/>
            <person name="Leng X."/>
            <person name="Peng Y."/>
            <person name="Wang N."/>
            <person name="Wang Y."/>
            <person name="Ma Z."/>
            <person name="Xu X."/>
            <person name="Zhang F."/>
            <person name="Xue H."/>
            <person name="Zhong H."/>
            <person name="Wang Y."/>
            <person name="Zhang K."/>
            <person name="Velt A."/>
            <person name="Avia K."/>
            <person name="Holtgrawe D."/>
            <person name="Grimplet J."/>
            <person name="Matus J.T."/>
            <person name="Ware D."/>
            <person name="Wu X."/>
            <person name="Wang H."/>
            <person name="Liu C."/>
            <person name="Fang Y."/>
            <person name="Rustenholz C."/>
            <person name="Cheng Z."/>
            <person name="Xiao H."/>
            <person name="Zhou Y."/>
        </authorList>
    </citation>
    <scope>NUCLEOTIDE SEQUENCE [LARGE SCALE GENOMIC DNA]</scope>
    <source>
        <strain evidence="3">cv. Pinot noir / PN40024</strain>
        <tissue evidence="2">Leaf</tissue>
    </source>
</reference>
<evidence type="ECO:0000313" key="3">
    <source>
        <dbReference type="Proteomes" id="UP001227230"/>
    </source>
</evidence>
<dbReference type="EMBL" id="CP126649">
    <property type="protein sequence ID" value="WJZ82804.1"/>
    <property type="molecule type" value="Genomic_DNA"/>
</dbReference>
<dbReference type="Pfam" id="PF07727">
    <property type="entry name" value="RVT_2"/>
    <property type="match status" value="1"/>
</dbReference>
<evidence type="ECO:0000313" key="2">
    <source>
        <dbReference type="EMBL" id="WJZ82804.1"/>
    </source>
</evidence>
<accession>A0ABY9BJC5</accession>
<evidence type="ECO:0000259" key="1">
    <source>
        <dbReference type="Pfam" id="PF07727"/>
    </source>
</evidence>
<organism evidence="2 3">
    <name type="scientific">Vitis vinifera</name>
    <name type="common">Grape</name>
    <dbReference type="NCBI Taxonomy" id="29760"/>
    <lineage>
        <taxon>Eukaryota</taxon>
        <taxon>Viridiplantae</taxon>
        <taxon>Streptophyta</taxon>
        <taxon>Embryophyta</taxon>
        <taxon>Tracheophyta</taxon>
        <taxon>Spermatophyta</taxon>
        <taxon>Magnoliopsida</taxon>
        <taxon>eudicotyledons</taxon>
        <taxon>Gunneridae</taxon>
        <taxon>Pentapetalae</taxon>
        <taxon>rosids</taxon>
        <taxon>Vitales</taxon>
        <taxon>Vitaceae</taxon>
        <taxon>Viteae</taxon>
        <taxon>Vitis</taxon>
    </lineage>
</organism>
<name>A0ABY9BJC5_VITVI</name>
<gene>
    <name evidence="2" type="ORF">VitviT2T_002529</name>
</gene>
<sequence>MHEEMKSLEKKQTWILVKKPKNQKLVGCKWIFKSNKGILGKKSPRYKARLVAKGFTQQLGVDYNEICSPVVKHTSIRTILSIVAKEDLELEQMDIKTVFLHT</sequence>
<proteinExistence type="predicted"/>